<dbReference type="Ensembl" id="ENSACAT00000017267.3">
    <property type="protein sequence ID" value="ENSACAP00000016932.3"/>
    <property type="gene ID" value="ENSACAG00000017210.3"/>
</dbReference>
<accession>G1KTM5</accession>
<dbReference type="PANTHER" id="PTHR46829">
    <property type="entry name" value="STERILE ALPHA MOTIF DOMAIN-CONTAINING PROTEIN 15"/>
    <property type="match status" value="1"/>
</dbReference>
<evidence type="ECO:0000313" key="1">
    <source>
        <dbReference type="Ensembl" id="ENSACAP00000016932.3"/>
    </source>
</evidence>
<dbReference type="HOGENOM" id="CLU_150863_0_0_1"/>
<dbReference type="Proteomes" id="UP000001646">
    <property type="component" value="Chromosome 1"/>
</dbReference>
<protein>
    <submittedName>
        <fullName evidence="1">Uncharacterized protein</fullName>
    </submittedName>
</protein>
<dbReference type="GeneTree" id="ENSGT00630000089942"/>
<dbReference type="GO" id="GO:0043539">
    <property type="term" value="F:protein serine/threonine kinase activator activity"/>
    <property type="evidence" value="ECO:0000318"/>
    <property type="project" value="GO_Central"/>
</dbReference>
<dbReference type="PANTHER" id="PTHR46829:SF1">
    <property type="entry name" value="STERILE ALPHA MOTIF DOMAIN-CONTAINING PROTEIN 15"/>
    <property type="match status" value="1"/>
</dbReference>
<reference evidence="1" key="2">
    <citation type="submission" date="2025-08" db="UniProtKB">
        <authorList>
            <consortium name="Ensembl"/>
        </authorList>
    </citation>
    <scope>IDENTIFICATION</scope>
</reference>
<dbReference type="InParanoid" id="G1KTM5"/>
<sequence>MSASHYAIFFILLKQECFTENFISGRKLIYVNCSNLPQIGITDFEDMKEVSRHVRELLKIEEPLFVRSIALPPRDNVGLFLEQKSRTGPRSDALTYSQFILNEGLLDYEPKPPTPQPSASQCEGLELESLQVTQCEVLELERPQQVS</sequence>
<keyword evidence="2" id="KW-1185">Reference proteome</keyword>
<proteinExistence type="predicted"/>
<dbReference type="GO" id="GO:0007165">
    <property type="term" value="P:signal transduction"/>
    <property type="evidence" value="ECO:0000318"/>
    <property type="project" value="GO_Central"/>
</dbReference>
<reference evidence="1 2" key="1">
    <citation type="submission" date="2009-12" db="EMBL/GenBank/DDBJ databases">
        <title>The Genome Sequence of Anolis carolinensis (Green Anole Lizard).</title>
        <authorList>
            <consortium name="The Genome Sequencing Platform"/>
            <person name="Di Palma F."/>
            <person name="Alfoldi J."/>
            <person name="Heiman D."/>
            <person name="Young S."/>
            <person name="Grabherr M."/>
            <person name="Johnson J."/>
            <person name="Lander E.S."/>
            <person name="Lindblad-Toh K."/>
        </authorList>
    </citation>
    <scope>NUCLEOTIDE SEQUENCE [LARGE SCALE GENOMIC DNA]</scope>
    <source>
        <strain evidence="1 2">JBL SC #1</strain>
    </source>
</reference>
<organism evidence="1 2">
    <name type="scientific">Anolis carolinensis</name>
    <name type="common">Green anole</name>
    <name type="synonym">American chameleon</name>
    <dbReference type="NCBI Taxonomy" id="28377"/>
    <lineage>
        <taxon>Eukaryota</taxon>
        <taxon>Metazoa</taxon>
        <taxon>Chordata</taxon>
        <taxon>Craniata</taxon>
        <taxon>Vertebrata</taxon>
        <taxon>Euteleostomi</taxon>
        <taxon>Lepidosauria</taxon>
        <taxon>Squamata</taxon>
        <taxon>Bifurcata</taxon>
        <taxon>Unidentata</taxon>
        <taxon>Episquamata</taxon>
        <taxon>Toxicofera</taxon>
        <taxon>Iguania</taxon>
        <taxon>Dactyloidae</taxon>
        <taxon>Anolis</taxon>
    </lineage>
</organism>
<dbReference type="SUPFAM" id="SSF47769">
    <property type="entry name" value="SAM/Pointed domain"/>
    <property type="match status" value="1"/>
</dbReference>
<dbReference type="AlphaFoldDB" id="G1KTM5"/>
<dbReference type="InterPro" id="IPR013761">
    <property type="entry name" value="SAM/pointed_sf"/>
</dbReference>
<name>G1KTM5_ANOCA</name>
<dbReference type="Bgee" id="ENSACAG00000017210">
    <property type="expression patterns" value="Expressed in lung and 12 other cell types or tissues"/>
</dbReference>
<dbReference type="eggNOG" id="ENOG502S3Z4">
    <property type="taxonomic scope" value="Eukaryota"/>
</dbReference>
<evidence type="ECO:0000313" key="2">
    <source>
        <dbReference type="Proteomes" id="UP000001646"/>
    </source>
</evidence>
<reference evidence="1" key="3">
    <citation type="submission" date="2025-09" db="UniProtKB">
        <authorList>
            <consortium name="Ensembl"/>
        </authorList>
    </citation>
    <scope>IDENTIFICATION</scope>
</reference>
<dbReference type="Gene3D" id="1.10.150.50">
    <property type="entry name" value="Transcription Factor, Ets-1"/>
    <property type="match status" value="1"/>
</dbReference>